<protein>
    <recommendedName>
        <fullName evidence="3">DUF3150 domain-containing protein</fullName>
    </recommendedName>
</protein>
<feature type="compositionally biased region" description="Acidic residues" evidence="1">
    <location>
        <begin position="417"/>
        <end position="442"/>
    </location>
</feature>
<evidence type="ECO:0000313" key="2">
    <source>
        <dbReference type="EMBL" id="AKN19322.1"/>
    </source>
</evidence>
<name>A0A0H3YDC8_SALET</name>
<feature type="compositionally biased region" description="Basic and acidic residues" evidence="1">
    <location>
        <begin position="332"/>
        <end position="347"/>
    </location>
</feature>
<evidence type="ECO:0008006" key="3">
    <source>
        <dbReference type="Google" id="ProtNLM"/>
    </source>
</evidence>
<evidence type="ECO:0000256" key="1">
    <source>
        <dbReference type="SAM" id="MobiDB-lite"/>
    </source>
</evidence>
<dbReference type="Pfam" id="PF11348">
    <property type="entry name" value="DUF3150"/>
    <property type="match status" value="1"/>
</dbReference>
<dbReference type="InterPro" id="IPR021496">
    <property type="entry name" value="DUF3150"/>
</dbReference>
<reference evidence="2" key="1">
    <citation type="journal article" date="2015" name="Antimicrob. Agents Chemother.">
        <title>IncA/C Plasmid Carrying blaNDM-1, blaCMY-16, and fosA3 in a Salmonella enterica Serovar Corvallis Strain Isolated from a Migratory Wild Bird in Germany.</title>
        <authorList>
            <person name="Villa L."/>
            <person name="Guerra B."/>
            <person name="Schmoger S."/>
            <person name="Fischer J."/>
            <person name="Helmuth R."/>
            <person name="Zong Z."/>
            <person name="Garcia-Fernandez A."/>
            <person name="Carattoli A."/>
        </authorList>
    </citation>
    <scope>NUCLEOTIDE SEQUENCE</scope>
    <source>
        <strain evidence="2">RH-1238</strain>
        <plasmid evidence="2">pRH-1238</plasmid>
    </source>
</reference>
<feature type="compositionally biased region" description="Polar residues" evidence="1">
    <location>
        <begin position="358"/>
        <end position="379"/>
    </location>
</feature>
<dbReference type="EMBL" id="KR091911">
    <property type="protein sequence ID" value="AKN19322.1"/>
    <property type="molecule type" value="Genomic_DNA"/>
</dbReference>
<accession>A0A0H3YDC8</accession>
<sequence>MVAKNKQQINVNLLAQPGASARFGTWCAPNFLECIMTKVNHLQSLCVIHVDFDIWSGQTRLSASDLKLGEGGEIPPEKVAQLGSKKICDPAKLKGFHRLKTETRRLLLKFGMPFMNGFAVPVSKTDEICNKLNDINFQFNQLKQDFIKGYNKAVDEWCQENPEYERAIRAGALPKETVEERIGFEYQVFMIQPVNEDEANAKRLNRKVERLGDDLISEVVQEANKFYMERLAGRDQCAVTTRQTLRNIRDKVDGLSFLNSAFNPLVKLLDQTLRGYEQHADGRNIVAPFFYQVVAAVLIMSERDRIEQYANGSITVEGMANDIGGSGAQMGDRSKDEKAEQKSDKAGELIPATEGGETKQQQVGGTESVQSEQTNSGGNSVDLDEDIDNFFKSFAERGEGESEDESNAGDVVREERVDVEDELVLPEETPVEQEPVQEETTEEPLNQELPKTDDDGDYFF</sequence>
<dbReference type="AlphaFoldDB" id="A0A0H3YDC8"/>
<organism evidence="2">
    <name type="scientific">Salmonella enterica subsp. enterica serovar Corvallis</name>
    <dbReference type="NCBI Taxonomy" id="593905"/>
    <lineage>
        <taxon>Bacteria</taxon>
        <taxon>Pseudomonadati</taxon>
        <taxon>Pseudomonadota</taxon>
        <taxon>Gammaproteobacteria</taxon>
        <taxon>Enterobacterales</taxon>
        <taxon>Enterobacteriaceae</taxon>
        <taxon>Salmonella</taxon>
    </lineage>
</organism>
<geneLocation type="plasmid" evidence="2">
    <name>pRH-1238</name>
</geneLocation>
<proteinExistence type="predicted"/>
<feature type="region of interest" description="Disordered" evidence="1">
    <location>
        <begin position="317"/>
        <end position="460"/>
    </location>
</feature>
<keyword evidence="2" id="KW-0614">Plasmid</keyword>